<reference evidence="3 4" key="1">
    <citation type="journal article" date="2019" name="Int. J. Syst. Evol. Microbiol.">
        <title>The Global Catalogue of Microorganisms (GCM) 10K type strain sequencing project: providing services to taxonomists for standard genome sequencing and annotation.</title>
        <authorList>
            <consortium name="The Broad Institute Genomics Platform"/>
            <consortium name="The Broad Institute Genome Sequencing Center for Infectious Disease"/>
            <person name="Wu L."/>
            <person name="Ma J."/>
        </authorList>
    </citation>
    <scope>NUCLEOTIDE SEQUENCE [LARGE SCALE GENOMIC DNA]</scope>
    <source>
        <strain evidence="3 4">CGMCC 1.12553</strain>
    </source>
</reference>
<dbReference type="InterPro" id="IPR004360">
    <property type="entry name" value="Glyas_Fos-R_dOase_dom"/>
</dbReference>
<dbReference type="AlphaFoldDB" id="A0ABD5PDV1"/>
<dbReference type="Gene3D" id="3.10.180.10">
    <property type="entry name" value="2,3-Dihydroxybiphenyl 1,2-Dioxygenase, domain 1"/>
    <property type="match status" value="1"/>
</dbReference>
<gene>
    <name evidence="3" type="ORF">ACFO0N_12030</name>
</gene>
<protein>
    <submittedName>
        <fullName evidence="3">VOC family protein</fullName>
    </submittedName>
</protein>
<evidence type="ECO:0000256" key="1">
    <source>
        <dbReference type="ARBA" id="ARBA00022723"/>
    </source>
</evidence>
<dbReference type="SUPFAM" id="SSF54593">
    <property type="entry name" value="Glyoxalase/Bleomycin resistance protein/Dihydroxybiphenyl dioxygenase"/>
    <property type="match status" value="1"/>
</dbReference>
<dbReference type="InterPro" id="IPR029068">
    <property type="entry name" value="Glyas_Bleomycin-R_OHBP_Dase"/>
</dbReference>
<dbReference type="PANTHER" id="PTHR43279">
    <property type="entry name" value="CATECHOL-2,3-DIOXYGENASE"/>
    <property type="match status" value="1"/>
</dbReference>
<keyword evidence="4" id="KW-1185">Reference proteome</keyword>
<evidence type="ECO:0000313" key="3">
    <source>
        <dbReference type="EMBL" id="MFC4358669.1"/>
    </source>
</evidence>
<name>A0ABD5PDV1_9EURY</name>
<dbReference type="InterPro" id="IPR018146">
    <property type="entry name" value="Glyoxalase_1_CS"/>
</dbReference>
<sequence>MPTADHLGHVHLKVRDLDRAVDFYGSLLGLGVTERHANFAFLSFGDHHHDLALQEVSDDAPPAELGPTVGLYHSAWEVADAAALRTTYEYLREQGTEVTAVDHGISKALYLDDPDGNGVEVYLDTRAEKNREAWEGRNTRFDPGALRTAD</sequence>
<dbReference type="RefSeq" id="WP_267623537.1">
    <property type="nucleotide sequence ID" value="NZ_JAODIW010000008.1"/>
</dbReference>
<evidence type="ECO:0000313" key="4">
    <source>
        <dbReference type="Proteomes" id="UP001595921"/>
    </source>
</evidence>
<comment type="caution">
    <text evidence="3">The sequence shown here is derived from an EMBL/GenBank/DDBJ whole genome shotgun (WGS) entry which is preliminary data.</text>
</comment>
<dbReference type="GO" id="GO:0046872">
    <property type="term" value="F:metal ion binding"/>
    <property type="evidence" value="ECO:0007669"/>
    <property type="project" value="UniProtKB-KW"/>
</dbReference>
<dbReference type="PANTHER" id="PTHR43279:SF1">
    <property type="entry name" value="CATECHOL-2,3-DIOXYGENASE"/>
    <property type="match status" value="1"/>
</dbReference>
<proteinExistence type="predicted"/>
<accession>A0ABD5PDV1</accession>
<feature type="domain" description="VOC" evidence="2">
    <location>
        <begin position="6"/>
        <end position="124"/>
    </location>
</feature>
<evidence type="ECO:0000259" key="2">
    <source>
        <dbReference type="PROSITE" id="PS51819"/>
    </source>
</evidence>
<organism evidence="3 4">
    <name type="scientific">Halobium salinum</name>
    <dbReference type="NCBI Taxonomy" id="1364940"/>
    <lineage>
        <taxon>Archaea</taxon>
        <taxon>Methanobacteriati</taxon>
        <taxon>Methanobacteriota</taxon>
        <taxon>Stenosarchaea group</taxon>
        <taxon>Halobacteria</taxon>
        <taxon>Halobacteriales</taxon>
        <taxon>Haloferacaceae</taxon>
        <taxon>Halobium</taxon>
    </lineage>
</organism>
<dbReference type="InterPro" id="IPR037523">
    <property type="entry name" value="VOC_core"/>
</dbReference>
<dbReference type="PROSITE" id="PS00934">
    <property type="entry name" value="GLYOXALASE_I_1"/>
    <property type="match status" value="1"/>
</dbReference>
<dbReference type="Proteomes" id="UP001595921">
    <property type="component" value="Unassembled WGS sequence"/>
</dbReference>
<dbReference type="EMBL" id="JBHSDS010000006">
    <property type="protein sequence ID" value="MFC4358669.1"/>
    <property type="molecule type" value="Genomic_DNA"/>
</dbReference>
<dbReference type="PROSITE" id="PS51819">
    <property type="entry name" value="VOC"/>
    <property type="match status" value="1"/>
</dbReference>
<keyword evidence="1" id="KW-0479">Metal-binding</keyword>
<dbReference type="Pfam" id="PF00903">
    <property type="entry name" value="Glyoxalase"/>
    <property type="match status" value="1"/>
</dbReference>